<dbReference type="RefSeq" id="WP_106680447.1">
    <property type="nucleotide sequence ID" value="NZ_JACHWV010000002.1"/>
</dbReference>
<gene>
    <name evidence="1" type="ORF">C7H61_13080</name>
</gene>
<keyword evidence="2" id="KW-1185">Reference proteome</keyword>
<dbReference type="EMBL" id="PXOT01000027">
    <property type="protein sequence ID" value="PSG87038.1"/>
    <property type="molecule type" value="Genomic_DNA"/>
</dbReference>
<dbReference type="Proteomes" id="UP000238430">
    <property type="component" value="Unassembled WGS sequence"/>
</dbReference>
<sequence length="253" mass="27682">MNSLSPLPGAIVYNIDFDCVYTFDGSSWKSLCDEANVTSASTAPSENTIGDIWFNTDTNIISIWNETDWLPININPRRGTGAPDDSIIDPLAGDIYVDEITGNLYTFNGSDWSQVNPNIIANNGLTLNNNVIQLGGNMIQPTVITTTSVNTLSIVGLENVTYDANTDNIVILDSTTGILKSTDSVINQEQVIIIADTNQIQFTTSLNITDANKIDVYRNGVKIDFNIINNTTIELDPEAICFEGDEIRIVQLH</sequence>
<accession>A0A2T1N626</accession>
<evidence type="ECO:0000313" key="1">
    <source>
        <dbReference type="EMBL" id="PSG87038.1"/>
    </source>
</evidence>
<proteinExistence type="predicted"/>
<organism evidence="1 2">
    <name type="scientific">Mesoflavibacter zeaxanthinifaciens subsp. sabulilitoris</name>
    <dbReference type="NCBI Taxonomy" id="1520893"/>
    <lineage>
        <taxon>Bacteria</taxon>
        <taxon>Pseudomonadati</taxon>
        <taxon>Bacteroidota</taxon>
        <taxon>Flavobacteriia</taxon>
        <taxon>Flavobacteriales</taxon>
        <taxon>Flavobacteriaceae</taxon>
        <taxon>Mesoflavibacter</taxon>
    </lineage>
</organism>
<dbReference type="AlphaFoldDB" id="A0A2T1N626"/>
<comment type="caution">
    <text evidence="1">The sequence shown here is derived from an EMBL/GenBank/DDBJ whole genome shotgun (WGS) entry which is preliminary data.</text>
</comment>
<name>A0A2T1N626_9FLAO</name>
<dbReference type="OrthoDB" id="9808953at2"/>
<reference evidence="1 2" key="1">
    <citation type="submission" date="2018-03" db="EMBL/GenBank/DDBJ databases">
        <title>Mesoflavibacter sp. HG37 and Mesoflavibacter sp. HG96 sp.nov., two marine bacteria isolated from seawater of Western Pacific Ocean.</title>
        <authorList>
            <person name="Cheng H."/>
            <person name="Wu Y.-H."/>
            <person name="Guo L.-L."/>
            <person name="Xu X.-W."/>
        </authorList>
    </citation>
    <scope>NUCLEOTIDE SEQUENCE [LARGE SCALE GENOMIC DNA]</scope>
    <source>
        <strain evidence="1 2">KCTC 42117</strain>
    </source>
</reference>
<evidence type="ECO:0000313" key="2">
    <source>
        <dbReference type="Proteomes" id="UP000238430"/>
    </source>
</evidence>
<protein>
    <submittedName>
        <fullName evidence="1">Uncharacterized protein</fullName>
    </submittedName>
</protein>